<keyword evidence="2" id="KW-1185">Reference proteome</keyword>
<evidence type="ECO:0000313" key="1">
    <source>
        <dbReference type="EMBL" id="KAJ7324502.1"/>
    </source>
</evidence>
<evidence type="ECO:0000313" key="2">
    <source>
        <dbReference type="Proteomes" id="UP001142489"/>
    </source>
</evidence>
<name>A0A9Q0XSG8_9SAUR</name>
<dbReference type="EMBL" id="JAPFRF010000008">
    <property type="protein sequence ID" value="KAJ7324502.1"/>
    <property type="molecule type" value="Genomic_DNA"/>
</dbReference>
<dbReference type="OrthoDB" id="9050411at2759"/>
<comment type="caution">
    <text evidence="1">The sequence shown here is derived from an EMBL/GenBank/DDBJ whole genome shotgun (WGS) entry which is preliminary data.</text>
</comment>
<sequence length="341" mass="38402">MMLGPTASAHQAVSAYSFSPLSSSDLKGYHHLTAPSHPIPTSTAFGTTPWDVPHYGTNEPHQLPLSDPVHNDNATFLFKHPHPNSVIVVVSQVHSKNKQVPIPPSKEGRKLDTLGWCLYSTTSLAFRVANYQGAMGVYECVLLNKLQPLPDTTKSEASAIYEEAMAVAAQQMCLAKHIIDCTARSIGTAVTLRRHSWCRSTGLADDIRSQIEFQPFECEGLFHMKTDEIMDGLQKKQTAAKRLGIFAQCQQRPFRQPWERSFPSTFFRFSGSRDCSTQSAPSSIKTLYNALPKPKAVREVGKNQHRITYRCAYRTAFNVKHYFRKKKHELARDQVKFTRFT</sequence>
<dbReference type="AlphaFoldDB" id="A0A9Q0XSG8"/>
<protein>
    <submittedName>
        <fullName evidence="1">Uncharacterized protein</fullName>
    </submittedName>
</protein>
<proteinExistence type="predicted"/>
<reference evidence="1" key="1">
    <citation type="journal article" date="2023" name="DNA Res.">
        <title>Chromosome-level genome assembly of Phrynocephalus forsythii using third-generation DNA sequencing and Hi-C analysis.</title>
        <authorList>
            <person name="Qi Y."/>
            <person name="Zhao W."/>
            <person name="Zhao Y."/>
            <person name="Niu C."/>
            <person name="Cao S."/>
            <person name="Zhang Y."/>
        </authorList>
    </citation>
    <scope>NUCLEOTIDE SEQUENCE</scope>
    <source>
        <tissue evidence="1">Muscle</tissue>
    </source>
</reference>
<accession>A0A9Q0XSG8</accession>
<dbReference type="Gene3D" id="1.10.287.3160">
    <property type="match status" value="1"/>
</dbReference>
<organism evidence="1 2">
    <name type="scientific">Phrynocephalus forsythii</name>
    <dbReference type="NCBI Taxonomy" id="171643"/>
    <lineage>
        <taxon>Eukaryota</taxon>
        <taxon>Metazoa</taxon>
        <taxon>Chordata</taxon>
        <taxon>Craniata</taxon>
        <taxon>Vertebrata</taxon>
        <taxon>Euteleostomi</taxon>
        <taxon>Lepidosauria</taxon>
        <taxon>Squamata</taxon>
        <taxon>Bifurcata</taxon>
        <taxon>Unidentata</taxon>
        <taxon>Episquamata</taxon>
        <taxon>Toxicofera</taxon>
        <taxon>Iguania</taxon>
        <taxon>Acrodonta</taxon>
        <taxon>Agamidae</taxon>
        <taxon>Agaminae</taxon>
        <taxon>Phrynocephalus</taxon>
    </lineage>
</organism>
<dbReference type="Proteomes" id="UP001142489">
    <property type="component" value="Unassembled WGS sequence"/>
</dbReference>
<gene>
    <name evidence="1" type="ORF">JRQ81_017522</name>
</gene>